<dbReference type="AlphaFoldDB" id="A0A089YMI6"/>
<organism evidence="2 3">
    <name type="scientific">Pseudomonas rhizosphaerae</name>
    <dbReference type="NCBI Taxonomy" id="216142"/>
    <lineage>
        <taxon>Bacteria</taxon>
        <taxon>Pseudomonadati</taxon>
        <taxon>Pseudomonadota</taxon>
        <taxon>Gammaproteobacteria</taxon>
        <taxon>Pseudomonadales</taxon>
        <taxon>Pseudomonadaceae</taxon>
        <taxon>Pseudomonas</taxon>
    </lineage>
</organism>
<dbReference type="PROSITE" id="PS51257">
    <property type="entry name" value="PROKAR_LIPOPROTEIN"/>
    <property type="match status" value="1"/>
</dbReference>
<evidence type="ECO:0000256" key="1">
    <source>
        <dbReference type="SAM" id="SignalP"/>
    </source>
</evidence>
<keyword evidence="1" id="KW-0732">Signal</keyword>
<evidence type="ECO:0000313" key="3">
    <source>
        <dbReference type="Proteomes" id="UP000029499"/>
    </source>
</evidence>
<evidence type="ECO:0000313" key="2">
    <source>
        <dbReference type="EMBL" id="AIS17623.1"/>
    </source>
</evidence>
<feature type="chain" id="PRO_5001852125" description="Lipoprotein" evidence="1">
    <location>
        <begin position="22"/>
        <end position="96"/>
    </location>
</feature>
<dbReference type="EMBL" id="CP009533">
    <property type="protein sequence ID" value="AIS17623.1"/>
    <property type="molecule type" value="Genomic_DNA"/>
</dbReference>
<dbReference type="STRING" id="216142.LT40_09535"/>
<reference evidence="2 3" key="1">
    <citation type="journal article" date="2015" name="J. Biotechnol.">
        <title>Complete genome sequence of Pseudomonas rhizosphaerae IH5T (=DSM 16299T), a phosphate-solubilizing rhizobacterium for bacterial biofertilizer.</title>
        <authorList>
            <person name="Kwak Y."/>
            <person name="Jung B.K."/>
            <person name="Shin J.H."/>
        </authorList>
    </citation>
    <scope>NUCLEOTIDE SEQUENCE [LARGE SCALE GENOMIC DNA]</scope>
    <source>
        <strain evidence="2">DSM 16299</strain>
    </source>
</reference>
<accession>A0A089YMI6</accession>
<keyword evidence="3" id="KW-1185">Reference proteome</keyword>
<protein>
    <recommendedName>
        <fullName evidence="4">Lipoprotein</fullName>
    </recommendedName>
</protein>
<proteinExistence type="predicted"/>
<name>A0A089YMI6_9PSED</name>
<dbReference type="KEGG" id="prh:LT40_09535"/>
<dbReference type="RefSeq" id="WP_043189217.1">
    <property type="nucleotide sequence ID" value="NZ_CP009533.1"/>
</dbReference>
<gene>
    <name evidence="2" type="ORF">LT40_09535</name>
</gene>
<dbReference type="HOGENOM" id="CLU_151156_2_0_6"/>
<evidence type="ECO:0008006" key="4">
    <source>
        <dbReference type="Google" id="ProtNLM"/>
    </source>
</evidence>
<sequence length="96" mass="10046">MSTPLRTTLASLAVLAISACASTSPTILKNGQQGLNIDCSGQAMSWDKCDEQARLECPAGYQTVATQGVPRRSGDVGLADADLGNYQTRSLVVVCK</sequence>
<feature type="signal peptide" evidence="1">
    <location>
        <begin position="1"/>
        <end position="21"/>
    </location>
</feature>
<dbReference type="eggNOG" id="ENOG5033P6N">
    <property type="taxonomic scope" value="Bacteria"/>
</dbReference>
<dbReference type="Proteomes" id="UP000029499">
    <property type="component" value="Chromosome"/>
</dbReference>